<evidence type="ECO:0000313" key="1">
    <source>
        <dbReference type="EMBL" id="MDO8168027.1"/>
    </source>
</evidence>
<dbReference type="EMBL" id="JAOSID010000002">
    <property type="protein sequence ID" value="MDO8168027.1"/>
    <property type="molecule type" value="Genomic_DNA"/>
</dbReference>
<comment type="caution">
    <text evidence="1">The sequence shown here is derived from an EMBL/GenBank/DDBJ whole genome shotgun (WGS) entry which is preliminary data.</text>
</comment>
<gene>
    <name evidence="1" type="ORF">OC680_00830</name>
</gene>
<evidence type="ECO:0000313" key="2">
    <source>
        <dbReference type="Proteomes" id="UP001172036"/>
    </source>
</evidence>
<keyword evidence="2" id="KW-1185">Reference proteome</keyword>
<dbReference type="Proteomes" id="UP001172036">
    <property type="component" value="Unassembled WGS sequence"/>
</dbReference>
<reference evidence="1 2" key="1">
    <citation type="journal article" date="2023" name="Int. J. Syst. Evol. Microbiol.">
        <title>The observation of taxonomic boundaries for the 16SrII and 16SrXXV phytoplasmas using genome-based delimitation.</title>
        <authorList>
            <person name="Rodrigues Jardim B."/>
            <person name="Tran-Nguyen L.T.T."/>
            <person name="Gambley C."/>
            <person name="Al-Sadi A.M."/>
            <person name="Al-Subhi A.M."/>
            <person name="Foissac X."/>
            <person name="Salar P."/>
            <person name="Cai H."/>
            <person name="Yang J.Y."/>
            <person name="Davis R."/>
            <person name="Jones L."/>
            <person name="Rodoni B."/>
            <person name="Constable F.E."/>
        </authorList>
    </citation>
    <scope>NUCLEOTIDE SEQUENCE [LARGE SCALE GENOMIC DNA]</scope>
    <source>
        <strain evidence="1">BAWM-155c</strain>
    </source>
</reference>
<organism evidence="1 2">
    <name type="scientific">Candidatus Phytoplasma melaleucae</name>
    <dbReference type="NCBI Taxonomy" id="2982630"/>
    <lineage>
        <taxon>Bacteria</taxon>
        <taxon>Bacillati</taxon>
        <taxon>Mycoplasmatota</taxon>
        <taxon>Mollicutes</taxon>
        <taxon>Acholeplasmatales</taxon>
        <taxon>Acholeplasmataceae</taxon>
        <taxon>Candidatus Phytoplasma</taxon>
    </lineage>
</organism>
<protein>
    <submittedName>
        <fullName evidence="1">Uncharacterized protein</fullName>
    </submittedName>
</protein>
<sequence length="108" mass="12816">MFLFLISNQIILYFFSFSKKLSIRSSGISILEYISFFDLIKLIFPVVKINPYLKDDQNDLKVNNINDIKAIIKLTDNIKSQYQEVDRNKIIKVMYQIQKNLKENSYIL</sequence>
<name>A0ABT9DD59_9MOLU</name>
<accession>A0ABT9DD59</accession>
<proteinExistence type="predicted"/>
<dbReference type="RefSeq" id="WP_304515229.1">
    <property type="nucleotide sequence ID" value="NZ_JAOSID010000002.1"/>
</dbReference>